<keyword evidence="8" id="KW-1185">Reference proteome</keyword>
<gene>
    <name evidence="7" type="ORF">H0B56_07260</name>
</gene>
<dbReference type="GO" id="GO:0000155">
    <property type="term" value="F:phosphorelay sensor kinase activity"/>
    <property type="evidence" value="ECO:0007669"/>
    <property type="project" value="InterPro"/>
</dbReference>
<dbReference type="AlphaFoldDB" id="A0A837ZXH6"/>
<protein>
    <submittedName>
        <fullName evidence="7">Histidine kinase</fullName>
    </submittedName>
</protein>
<evidence type="ECO:0000256" key="2">
    <source>
        <dbReference type="ARBA" id="ARBA00022777"/>
    </source>
</evidence>
<keyword evidence="5" id="KW-0472">Membrane</keyword>
<evidence type="ECO:0000313" key="8">
    <source>
        <dbReference type="Proteomes" id="UP000582974"/>
    </source>
</evidence>
<dbReference type="InterPro" id="IPR036890">
    <property type="entry name" value="HATPase_C_sf"/>
</dbReference>
<dbReference type="Gene3D" id="3.30.565.10">
    <property type="entry name" value="Histidine kinase-like ATPase, C-terminal domain"/>
    <property type="match status" value="2"/>
</dbReference>
<organism evidence="7 8">
    <name type="scientific">Haloechinothrix aidingensis</name>
    <dbReference type="NCBI Taxonomy" id="2752311"/>
    <lineage>
        <taxon>Bacteria</taxon>
        <taxon>Bacillati</taxon>
        <taxon>Actinomycetota</taxon>
        <taxon>Actinomycetes</taxon>
        <taxon>Pseudonocardiales</taxon>
        <taxon>Pseudonocardiaceae</taxon>
        <taxon>Haloechinothrix</taxon>
    </lineage>
</organism>
<dbReference type="GO" id="GO:0016020">
    <property type="term" value="C:membrane"/>
    <property type="evidence" value="ECO:0007669"/>
    <property type="project" value="InterPro"/>
</dbReference>
<feature type="domain" description="Signal transduction histidine kinase subgroup 3 dimerisation and phosphoacceptor" evidence="6">
    <location>
        <begin position="207"/>
        <end position="271"/>
    </location>
</feature>
<feature type="transmembrane region" description="Helical" evidence="5">
    <location>
        <begin position="142"/>
        <end position="158"/>
    </location>
</feature>
<dbReference type="InterPro" id="IPR050482">
    <property type="entry name" value="Sensor_HK_TwoCompSys"/>
</dbReference>
<feature type="transmembrane region" description="Helical" evidence="5">
    <location>
        <begin position="164"/>
        <end position="183"/>
    </location>
</feature>
<feature type="transmembrane region" description="Helical" evidence="5">
    <location>
        <begin position="448"/>
        <end position="471"/>
    </location>
</feature>
<accession>A0A837ZXH6</accession>
<name>A0A837ZXH6_9PSEU</name>
<reference evidence="7 8" key="1">
    <citation type="submission" date="2020-07" db="EMBL/GenBank/DDBJ databases">
        <title>Genome of Haloechinothrix sp.</title>
        <authorList>
            <person name="Tang S.-K."/>
            <person name="Yang L."/>
            <person name="Zhu W.-Y."/>
        </authorList>
    </citation>
    <scope>NUCLEOTIDE SEQUENCE [LARGE SCALE GENOMIC DNA]</scope>
    <source>
        <strain evidence="7 8">YIM 98757</strain>
    </source>
</reference>
<feature type="domain" description="Signal transduction histidine kinase subgroup 3 dimerisation and phosphoacceptor" evidence="6">
    <location>
        <begin position="617"/>
        <end position="678"/>
    </location>
</feature>
<evidence type="ECO:0000256" key="3">
    <source>
        <dbReference type="ARBA" id="ARBA00023012"/>
    </source>
</evidence>
<dbReference type="Proteomes" id="UP000582974">
    <property type="component" value="Unassembled WGS sequence"/>
</dbReference>
<dbReference type="EMBL" id="JACCKD010000002">
    <property type="protein sequence ID" value="MBA0125336.1"/>
    <property type="molecule type" value="Genomic_DNA"/>
</dbReference>
<dbReference type="SUPFAM" id="SSF55874">
    <property type="entry name" value="ATPase domain of HSP90 chaperone/DNA topoisomerase II/histidine kinase"/>
    <property type="match status" value="2"/>
</dbReference>
<feature type="transmembrane region" description="Helical" evidence="5">
    <location>
        <begin position="543"/>
        <end position="564"/>
    </location>
</feature>
<evidence type="ECO:0000256" key="4">
    <source>
        <dbReference type="SAM" id="MobiDB-lite"/>
    </source>
</evidence>
<feature type="transmembrane region" description="Helical" evidence="5">
    <location>
        <begin position="42"/>
        <end position="60"/>
    </location>
</feature>
<feature type="region of interest" description="Disordered" evidence="4">
    <location>
        <begin position="1"/>
        <end position="30"/>
    </location>
</feature>
<feature type="transmembrane region" description="Helical" evidence="5">
    <location>
        <begin position="509"/>
        <end position="531"/>
    </location>
</feature>
<dbReference type="PANTHER" id="PTHR24421">
    <property type="entry name" value="NITRATE/NITRITE SENSOR PROTEIN NARX-RELATED"/>
    <property type="match status" value="1"/>
</dbReference>
<keyword evidence="2 7" id="KW-0418">Kinase</keyword>
<keyword evidence="5" id="KW-0812">Transmembrane</keyword>
<feature type="transmembrane region" description="Helical" evidence="5">
    <location>
        <begin position="97"/>
        <end position="113"/>
    </location>
</feature>
<keyword evidence="1" id="KW-0808">Transferase</keyword>
<dbReference type="CDD" id="cd16917">
    <property type="entry name" value="HATPase_UhpB-NarQ-NarX-like"/>
    <property type="match status" value="1"/>
</dbReference>
<sequence>MDPGHAEGDGSTTRYERPRPDTAPTGPSRLLTRIAPGRAHDIVIVFVGALAVLAALRVLAYSGSTGQTVAGIGYVVALVGLQVHYINPIRRTVDERTKRWVLLVQTGLVYGPFVQFDEWWLGLPGVLAGNVLLVLPRAVSVLLFGAIVASVGVLLGVFDRGPVPVVFGPATTVITGLAIYGLARLESVLGELHAARDTLAEKAVARERLRFTRDLHDLLGFSLSAITLKCELARKVVTKAPARARVELAEILDISRKAQRDVRSVAHGDRQRSLDEELAVARSILEAIHVDVRIERDDSELPGDVSTELATVLREAVTNVLRNGSAQWCVITVGEANGSVHLEVSNDGVPGAYTGSARTDDRAGGIGGLAGRMESLGGVLAADSAPDGTYTLRADIPVGDGGDDPDSGTARHGVSDHPNDSDGTDGGSHVEAPTESWWLAAPDIGRKVTAGVVAAALCGFGVISFAGVLFAGPGTGLVAWGLACLVALLAVQLGYFSRPSTRFRPPWSYAALLLHAALVYLPILALGEWWLDMPGFLAGSMLLVLRPAVSVPLCGAVLVSVAWLRLFFGGELLDSAGTAVTAAITAVVVYGLTRLTRLVDELHAVRDELAELAVAEERLRLARDVHDLLGLSLSAITLKSELAYRLLPDQPERAMEETAEILELARKALAEGRSVASGDRELSEDEELRLAESILTAAGIDIRITREHGKLSTRASTVLANVLREGVTNVLRHSKAEWCTITMHEEDGMVRLCIANDGVEGRAPESQSGSHDGSGLGNLSHRVGTLAGELTTSTVDGIYQLCVRIPAGDSEVRHTHTNP</sequence>
<dbReference type="InterPro" id="IPR011712">
    <property type="entry name" value="Sig_transdc_His_kin_sub3_dim/P"/>
</dbReference>
<dbReference type="Pfam" id="PF07730">
    <property type="entry name" value="HisKA_3"/>
    <property type="match status" value="2"/>
</dbReference>
<dbReference type="Gene3D" id="1.20.5.1930">
    <property type="match status" value="2"/>
</dbReference>
<feature type="transmembrane region" description="Helical" evidence="5">
    <location>
        <begin position="66"/>
        <end position="85"/>
    </location>
</feature>
<dbReference type="GO" id="GO:0046983">
    <property type="term" value="F:protein dimerization activity"/>
    <property type="evidence" value="ECO:0007669"/>
    <property type="project" value="InterPro"/>
</dbReference>
<feature type="region of interest" description="Disordered" evidence="4">
    <location>
        <begin position="391"/>
        <end position="431"/>
    </location>
</feature>
<proteinExistence type="predicted"/>
<evidence type="ECO:0000313" key="7">
    <source>
        <dbReference type="EMBL" id="MBA0125336.1"/>
    </source>
</evidence>
<evidence type="ECO:0000256" key="5">
    <source>
        <dbReference type="SAM" id="Phobius"/>
    </source>
</evidence>
<evidence type="ECO:0000256" key="1">
    <source>
        <dbReference type="ARBA" id="ARBA00022679"/>
    </source>
</evidence>
<dbReference type="RefSeq" id="WP_180892140.1">
    <property type="nucleotide sequence ID" value="NZ_JACCKD010000002.1"/>
</dbReference>
<evidence type="ECO:0000259" key="6">
    <source>
        <dbReference type="Pfam" id="PF07730"/>
    </source>
</evidence>
<keyword evidence="3" id="KW-0902">Two-component regulatory system</keyword>
<keyword evidence="5" id="KW-1133">Transmembrane helix</keyword>
<comment type="caution">
    <text evidence="7">The sequence shown here is derived from an EMBL/GenBank/DDBJ whole genome shotgun (WGS) entry which is preliminary data.</text>
</comment>
<feature type="transmembrane region" description="Helical" evidence="5">
    <location>
        <begin position="477"/>
        <end position="497"/>
    </location>
</feature>
<feature type="compositionally biased region" description="Basic and acidic residues" evidence="4">
    <location>
        <begin position="1"/>
        <end position="20"/>
    </location>
</feature>
<dbReference type="PANTHER" id="PTHR24421:SF63">
    <property type="entry name" value="SENSOR HISTIDINE KINASE DESK"/>
    <property type="match status" value="1"/>
</dbReference>